<reference evidence="7 8" key="1">
    <citation type="submission" date="2023-09" db="EMBL/GenBank/DDBJ databases">
        <authorList>
            <person name="Rey-Velasco X."/>
        </authorList>
    </citation>
    <scope>NUCLEOTIDE SEQUENCE [LARGE SCALE GENOMIC DNA]</scope>
    <source>
        <strain evidence="7 8">P385</strain>
    </source>
</reference>
<dbReference type="Gene3D" id="1.20.1080.10">
    <property type="entry name" value="Glycerol uptake facilitator protein"/>
    <property type="match status" value="1"/>
</dbReference>
<dbReference type="Proteomes" id="UP001259982">
    <property type="component" value="Unassembled WGS sequence"/>
</dbReference>
<feature type="transmembrane region" description="Helical" evidence="6">
    <location>
        <begin position="55"/>
        <end position="76"/>
    </location>
</feature>
<evidence type="ECO:0000256" key="2">
    <source>
        <dbReference type="ARBA" id="ARBA00022692"/>
    </source>
</evidence>
<dbReference type="InterPro" id="IPR023271">
    <property type="entry name" value="Aquaporin-like"/>
</dbReference>
<dbReference type="PANTHER" id="PTHR30520">
    <property type="entry name" value="FORMATE TRANSPORTER-RELATED"/>
    <property type="match status" value="1"/>
</dbReference>
<keyword evidence="3 6" id="KW-1133">Transmembrane helix</keyword>
<evidence type="ECO:0000256" key="3">
    <source>
        <dbReference type="ARBA" id="ARBA00022989"/>
    </source>
</evidence>
<evidence type="ECO:0000256" key="4">
    <source>
        <dbReference type="ARBA" id="ARBA00023136"/>
    </source>
</evidence>
<evidence type="ECO:0000313" key="7">
    <source>
        <dbReference type="EMBL" id="MDT0619304.1"/>
    </source>
</evidence>
<keyword evidence="2 6" id="KW-0812">Transmembrane</keyword>
<comment type="caution">
    <text evidence="7">The sequence shown here is derived from an EMBL/GenBank/DDBJ whole genome shotgun (WGS) entry which is preliminary data.</text>
</comment>
<evidence type="ECO:0000256" key="6">
    <source>
        <dbReference type="SAM" id="Phobius"/>
    </source>
</evidence>
<dbReference type="RefSeq" id="WP_311659685.1">
    <property type="nucleotide sequence ID" value="NZ_JAVRHY010000013.1"/>
</dbReference>
<keyword evidence="4 6" id="KW-0472">Membrane</keyword>
<feature type="transmembrane region" description="Helical" evidence="6">
    <location>
        <begin position="88"/>
        <end position="108"/>
    </location>
</feature>
<sequence>MAGTRSTQYNGGAPRMATQQTAHQELHGTRLTARAVYQAIRRDGEDELQRPFGSLWWSGLAAGIVISASVFAKGLLHLELPDTAWRSLLENFGYCVGFLIVVLGRMQLFTENTITVVLPLMAERTSRVFYYTLRLWLVVFAANLAGTLIAVLFAHFGFATPEQLDSFRAVSRPLMEKSWIEMLVHGIPAGFFVAAMVWMLPNSRSFEIWVVVLMTYLIVLGDFAHVVVGSAEAWLLLLAGEIGALKALWGFLVPAFIGNVIGGTALFSLLAYAQVRQEIE</sequence>
<evidence type="ECO:0000256" key="5">
    <source>
        <dbReference type="SAM" id="MobiDB-lite"/>
    </source>
</evidence>
<proteinExistence type="predicted"/>
<dbReference type="InterPro" id="IPR000292">
    <property type="entry name" value="For/NO2_transpt"/>
</dbReference>
<organism evidence="7 8">
    <name type="scientific">Spectribacter acetivorans</name>
    <dbReference type="NCBI Taxonomy" id="3075603"/>
    <lineage>
        <taxon>Bacteria</taxon>
        <taxon>Pseudomonadati</taxon>
        <taxon>Pseudomonadota</taxon>
        <taxon>Gammaproteobacteria</taxon>
        <taxon>Salinisphaerales</taxon>
        <taxon>Salinisphaeraceae</taxon>
        <taxon>Spectribacter</taxon>
    </lineage>
</organism>
<feature type="transmembrane region" description="Helical" evidence="6">
    <location>
        <begin position="179"/>
        <end position="200"/>
    </location>
</feature>
<dbReference type="PANTHER" id="PTHR30520:SF2">
    <property type="entry name" value="INNER MEMBRANE PROTEIN YFDC"/>
    <property type="match status" value="1"/>
</dbReference>
<gene>
    <name evidence="7" type="ORF">RM531_12535</name>
</gene>
<feature type="transmembrane region" description="Helical" evidence="6">
    <location>
        <begin position="251"/>
        <end position="273"/>
    </location>
</feature>
<feature type="region of interest" description="Disordered" evidence="5">
    <location>
        <begin position="1"/>
        <end position="26"/>
    </location>
</feature>
<name>A0ABU3BAK7_9GAMM</name>
<feature type="transmembrane region" description="Helical" evidence="6">
    <location>
        <begin position="206"/>
        <end position="239"/>
    </location>
</feature>
<evidence type="ECO:0000313" key="8">
    <source>
        <dbReference type="Proteomes" id="UP001259982"/>
    </source>
</evidence>
<protein>
    <submittedName>
        <fullName evidence="7">Formate/nitrite transporter family protein</fullName>
    </submittedName>
</protein>
<dbReference type="Pfam" id="PF01226">
    <property type="entry name" value="Form_Nir_trans"/>
    <property type="match status" value="1"/>
</dbReference>
<keyword evidence="8" id="KW-1185">Reference proteome</keyword>
<dbReference type="EMBL" id="JAVRHY010000013">
    <property type="protein sequence ID" value="MDT0619304.1"/>
    <property type="molecule type" value="Genomic_DNA"/>
</dbReference>
<evidence type="ECO:0000256" key="1">
    <source>
        <dbReference type="ARBA" id="ARBA00004141"/>
    </source>
</evidence>
<comment type="subcellular location">
    <subcellularLocation>
        <location evidence="1">Membrane</location>
        <topology evidence="1">Multi-pass membrane protein</topology>
    </subcellularLocation>
</comment>
<feature type="transmembrane region" description="Helical" evidence="6">
    <location>
        <begin position="128"/>
        <end position="158"/>
    </location>
</feature>
<accession>A0ABU3BAK7</accession>
<feature type="compositionally biased region" description="Polar residues" evidence="5">
    <location>
        <begin position="1"/>
        <end position="10"/>
    </location>
</feature>